<dbReference type="SUPFAM" id="SSF48498">
    <property type="entry name" value="Tetracyclin repressor-like, C-terminal domain"/>
    <property type="match status" value="1"/>
</dbReference>
<dbReference type="Pfam" id="PF00440">
    <property type="entry name" value="TetR_N"/>
    <property type="match status" value="1"/>
</dbReference>
<dbReference type="OrthoDB" id="5293556at2"/>
<dbReference type="EMBL" id="SPVG01000078">
    <property type="protein sequence ID" value="TFW26540.1"/>
    <property type="molecule type" value="Genomic_DNA"/>
</dbReference>
<dbReference type="InterPro" id="IPR001647">
    <property type="entry name" value="HTH_TetR"/>
</dbReference>
<name>A0A4Y9SJR8_9BURK</name>
<dbReference type="GO" id="GO:0000976">
    <property type="term" value="F:transcription cis-regulatory region binding"/>
    <property type="evidence" value="ECO:0007669"/>
    <property type="project" value="TreeGrafter"/>
</dbReference>
<protein>
    <submittedName>
        <fullName evidence="6">TetR/AcrR family transcriptional regulator</fullName>
    </submittedName>
</protein>
<dbReference type="InterPro" id="IPR050109">
    <property type="entry name" value="HTH-type_TetR-like_transc_reg"/>
</dbReference>
<dbReference type="Pfam" id="PF21597">
    <property type="entry name" value="TetR_C_43"/>
    <property type="match status" value="1"/>
</dbReference>
<dbReference type="PRINTS" id="PR00455">
    <property type="entry name" value="HTHTETR"/>
</dbReference>
<gene>
    <name evidence="6" type="ORF">E4L98_08515</name>
</gene>
<sequence length="182" mass="19454">MRADAKKNYDHLLEIGRAVVAEQGAEASMRDVARRAGVGIGTLYRHFPTREALLEALLRESFDQLTASASTLEISSSPADALTGWLRAMIALTHSHRGVIASMTAAIASPDSALHASCVMLRASGARLLERAQAEGQARGDIDGTDLLALVSALAWLNDQPPFAARVDHLFDLIASAILVRK</sequence>
<comment type="caution">
    <text evidence="6">The sequence shown here is derived from an EMBL/GenBank/DDBJ whole genome shotgun (WGS) entry which is preliminary data.</text>
</comment>
<evidence type="ECO:0000259" key="5">
    <source>
        <dbReference type="PROSITE" id="PS50977"/>
    </source>
</evidence>
<evidence type="ECO:0000256" key="4">
    <source>
        <dbReference type="PROSITE-ProRule" id="PRU00335"/>
    </source>
</evidence>
<dbReference type="PANTHER" id="PTHR30055">
    <property type="entry name" value="HTH-TYPE TRANSCRIPTIONAL REGULATOR RUTR"/>
    <property type="match status" value="1"/>
</dbReference>
<dbReference type="Gene3D" id="1.10.357.10">
    <property type="entry name" value="Tetracycline Repressor, domain 2"/>
    <property type="match status" value="1"/>
</dbReference>
<evidence type="ECO:0000256" key="2">
    <source>
        <dbReference type="ARBA" id="ARBA00023125"/>
    </source>
</evidence>
<keyword evidence="2 4" id="KW-0238">DNA-binding</keyword>
<keyword evidence="7" id="KW-1185">Reference proteome</keyword>
<dbReference type="PROSITE" id="PS50977">
    <property type="entry name" value="HTH_TETR_2"/>
    <property type="match status" value="1"/>
</dbReference>
<keyword evidence="1" id="KW-0805">Transcription regulation</keyword>
<dbReference type="PANTHER" id="PTHR30055:SF234">
    <property type="entry name" value="HTH-TYPE TRANSCRIPTIONAL REGULATOR BETI"/>
    <property type="match status" value="1"/>
</dbReference>
<feature type="DNA-binding region" description="H-T-H motif" evidence="4">
    <location>
        <begin position="28"/>
        <end position="47"/>
    </location>
</feature>
<dbReference type="InterPro" id="IPR049445">
    <property type="entry name" value="TetR_SbtR-like_C"/>
</dbReference>
<evidence type="ECO:0000256" key="1">
    <source>
        <dbReference type="ARBA" id="ARBA00023015"/>
    </source>
</evidence>
<dbReference type="SUPFAM" id="SSF46689">
    <property type="entry name" value="Homeodomain-like"/>
    <property type="match status" value="1"/>
</dbReference>
<accession>A0A4Y9SJR8</accession>
<dbReference type="AlphaFoldDB" id="A0A4Y9SJR8"/>
<evidence type="ECO:0000313" key="7">
    <source>
        <dbReference type="Proteomes" id="UP000297729"/>
    </source>
</evidence>
<dbReference type="InterPro" id="IPR009057">
    <property type="entry name" value="Homeodomain-like_sf"/>
</dbReference>
<organism evidence="6 7">
    <name type="scientific">Duganella callida</name>
    <dbReference type="NCBI Taxonomy" id="2561932"/>
    <lineage>
        <taxon>Bacteria</taxon>
        <taxon>Pseudomonadati</taxon>
        <taxon>Pseudomonadota</taxon>
        <taxon>Betaproteobacteria</taxon>
        <taxon>Burkholderiales</taxon>
        <taxon>Oxalobacteraceae</taxon>
        <taxon>Telluria group</taxon>
        <taxon>Duganella</taxon>
    </lineage>
</organism>
<dbReference type="Proteomes" id="UP000297729">
    <property type="component" value="Unassembled WGS sequence"/>
</dbReference>
<keyword evidence="3" id="KW-0804">Transcription</keyword>
<dbReference type="InterPro" id="IPR036271">
    <property type="entry name" value="Tet_transcr_reg_TetR-rel_C_sf"/>
</dbReference>
<proteinExistence type="predicted"/>
<reference evidence="6 7" key="1">
    <citation type="submission" date="2019-03" db="EMBL/GenBank/DDBJ databases">
        <title>Draft Genome Sequence of Duganella callidus sp. nov., a Novel Duganella Species Isolated from Cultivated Soil.</title>
        <authorList>
            <person name="Raths R."/>
            <person name="Peta V."/>
            <person name="Bucking H."/>
        </authorList>
    </citation>
    <scope>NUCLEOTIDE SEQUENCE [LARGE SCALE GENOMIC DNA]</scope>
    <source>
        <strain evidence="6 7">DN04</strain>
    </source>
</reference>
<dbReference type="GO" id="GO:0003700">
    <property type="term" value="F:DNA-binding transcription factor activity"/>
    <property type="evidence" value="ECO:0007669"/>
    <property type="project" value="TreeGrafter"/>
</dbReference>
<evidence type="ECO:0000313" key="6">
    <source>
        <dbReference type="EMBL" id="TFW26540.1"/>
    </source>
</evidence>
<evidence type="ECO:0000256" key="3">
    <source>
        <dbReference type="ARBA" id="ARBA00023163"/>
    </source>
</evidence>
<feature type="domain" description="HTH tetR-type" evidence="5">
    <location>
        <begin position="6"/>
        <end position="65"/>
    </location>
</feature>